<feature type="domain" description="N-acetyltransferase" evidence="9">
    <location>
        <begin position="14"/>
        <end position="170"/>
    </location>
</feature>
<proteinExistence type="inferred from homology"/>
<protein>
    <recommendedName>
        <fullName evidence="4 8">L-2,4-diaminobutyric acid acetyltransferase</fullName>
        <shortName evidence="8">DABA acetyltransferase</shortName>
        <ecNumber evidence="3 8">2.3.1.178</ecNumber>
    </recommendedName>
</protein>
<dbReference type="UniPathway" id="UPA00067">
    <property type="reaction ID" value="UER00122"/>
</dbReference>
<dbReference type="Pfam" id="PF00583">
    <property type="entry name" value="Acetyltransf_1"/>
    <property type="match status" value="1"/>
</dbReference>
<evidence type="ECO:0000256" key="3">
    <source>
        <dbReference type="ARBA" id="ARBA00012355"/>
    </source>
</evidence>
<dbReference type="PROSITE" id="PS51186">
    <property type="entry name" value="GNAT"/>
    <property type="match status" value="1"/>
</dbReference>
<evidence type="ECO:0000256" key="1">
    <source>
        <dbReference type="ARBA" id="ARBA00004978"/>
    </source>
</evidence>
<dbReference type="AlphaFoldDB" id="A0A271VPK2"/>
<keyword evidence="5 8" id="KW-0808">Transferase</keyword>
<organism evidence="10 11">
    <name type="scientific">Vibrio metoecus</name>
    <dbReference type="NCBI Taxonomy" id="1481663"/>
    <lineage>
        <taxon>Bacteria</taxon>
        <taxon>Pseudomonadati</taxon>
        <taxon>Pseudomonadota</taxon>
        <taxon>Gammaproteobacteria</taxon>
        <taxon>Vibrionales</taxon>
        <taxon>Vibrionaceae</taxon>
        <taxon>Vibrio</taxon>
    </lineage>
</organism>
<evidence type="ECO:0000256" key="8">
    <source>
        <dbReference type="RuleBase" id="RU365045"/>
    </source>
</evidence>
<dbReference type="GO" id="GO:0019491">
    <property type="term" value="P:ectoine biosynthetic process"/>
    <property type="evidence" value="ECO:0007669"/>
    <property type="project" value="UniProtKB-UniPathway"/>
</dbReference>
<dbReference type="InterPro" id="IPR012772">
    <property type="entry name" value="Ectoine_EctA"/>
</dbReference>
<evidence type="ECO:0000256" key="7">
    <source>
        <dbReference type="ARBA" id="ARBA00048924"/>
    </source>
</evidence>
<dbReference type="CDD" id="cd04301">
    <property type="entry name" value="NAT_SF"/>
    <property type="match status" value="1"/>
</dbReference>
<dbReference type="NCBIfam" id="TIGR02406">
    <property type="entry name" value="ectoine_EctA"/>
    <property type="match status" value="1"/>
</dbReference>
<evidence type="ECO:0000256" key="4">
    <source>
        <dbReference type="ARBA" id="ARBA00017935"/>
    </source>
</evidence>
<dbReference type="EC" id="2.3.1.178" evidence="3 8"/>
<dbReference type="Gene3D" id="3.40.630.30">
    <property type="match status" value="1"/>
</dbReference>
<evidence type="ECO:0000313" key="10">
    <source>
        <dbReference type="EMBL" id="PAR19984.1"/>
    </source>
</evidence>
<dbReference type="GO" id="GO:0033816">
    <property type="term" value="F:diaminobutyrate acetyltransferase activity"/>
    <property type="evidence" value="ECO:0007669"/>
    <property type="project" value="UniProtKB-EC"/>
</dbReference>
<gene>
    <name evidence="8 10" type="primary">ectA</name>
    <name evidence="10" type="ORF">CGU03_14335</name>
</gene>
<comment type="pathway">
    <text evidence="1 8">Amine and polyamine biosynthesis; ectoine biosynthesis; L-ectoine from L-aspartate 4-semialdehyde: step 2/3.</text>
</comment>
<reference evidence="11" key="1">
    <citation type="submission" date="2017-07" db="EMBL/GenBank/DDBJ databases">
        <authorList>
            <person name="Boucher Y."/>
            <person name="Orata F.D."/>
        </authorList>
    </citation>
    <scope>NUCLEOTIDE SEQUENCE [LARGE SCALE GENOMIC DNA]</scope>
    <source>
        <strain evidence="11">OYP9E10</strain>
    </source>
</reference>
<evidence type="ECO:0000256" key="2">
    <source>
        <dbReference type="ARBA" id="ARBA00010712"/>
    </source>
</evidence>
<evidence type="ECO:0000313" key="11">
    <source>
        <dbReference type="Proteomes" id="UP000216173"/>
    </source>
</evidence>
<comment type="caution">
    <text evidence="10">The sequence shown here is derived from an EMBL/GenBank/DDBJ whole genome shotgun (WGS) entry which is preliminary data.</text>
</comment>
<dbReference type="PANTHER" id="PTHR43072:SF23">
    <property type="entry name" value="UPF0039 PROTEIN C11D3.02C"/>
    <property type="match status" value="1"/>
</dbReference>
<dbReference type="InterPro" id="IPR000182">
    <property type="entry name" value="GNAT_dom"/>
</dbReference>
<accession>A0A271VPK2</accession>
<evidence type="ECO:0000256" key="5">
    <source>
        <dbReference type="ARBA" id="ARBA00022679"/>
    </source>
</evidence>
<comment type="catalytic activity">
    <reaction evidence="7 8">
        <text>L-2,4-diaminobutanoate + acetyl-CoA = (2S)-4-acetamido-2-aminobutanoate + CoA + H(+)</text>
        <dbReference type="Rhea" id="RHEA:16901"/>
        <dbReference type="ChEBI" id="CHEBI:15378"/>
        <dbReference type="ChEBI" id="CHEBI:57287"/>
        <dbReference type="ChEBI" id="CHEBI:57288"/>
        <dbReference type="ChEBI" id="CHEBI:58761"/>
        <dbReference type="ChEBI" id="CHEBI:58929"/>
        <dbReference type="EC" id="2.3.1.178"/>
    </reaction>
</comment>
<dbReference type="SUPFAM" id="SSF55729">
    <property type="entry name" value="Acyl-CoA N-acyltransferases (Nat)"/>
    <property type="match status" value="1"/>
</dbReference>
<dbReference type="PANTHER" id="PTHR43072">
    <property type="entry name" value="N-ACETYLTRANSFERASE"/>
    <property type="match status" value="1"/>
</dbReference>
<comment type="function">
    <text evidence="8">Catalyzes the acetylation of L-2,4-diaminobutyrate (DABA) to gamma-N-acetyl-alpha,gamma-diaminobutyric acid (ADABA) with acetyl coenzyme A.</text>
</comment>
<dbReference type="EMBL" id="NMSH01000025">
    <property type="protein sequence ID" value="PAR19984.1"/>
    <property type="molecule type" value="Genomic_DNA"/>
</dbReference>
<keyword evidence="6 8" id="KW-0012">Acyltransferase</keyword>
<evidence type="ECO:0000256" key="6">
    <source>
        <dbReference type="ARBA" id="ARBA00023315"/>
    </source>
</evidence>
<dbReference type="Proteomes" id="UP000216173">
    <property type="component" value="Unassembled WGS sequence"/>
</dbReference>
<sequence length="177" mass="20203">MIYPQIMHKPTPPWAFRMPTQEDGLSIHELIAQCAPLDQNSTYCNFLQSSHFQTTCLIAEQQELLVGFVSAYRKPDKPNELFIWQVAVHPSARGKGLAYQMLTHLLAREDLADISILETTITQSNQASWRLFQKLDREQGKQGSVSTFLDGTCHFEGEHDTEYLYHIPLHSSNLQKG</sequence>
<name>A0A271VPK2_VIBMT</name>
<evidence type="ECO:0000259" key="9">
    <source>
        <dbReference type="PROSITE" id="PS51186"/>
    </source>
</evidence>
<comment type="similarity">
    <text evidence="2 8">Belongs to the acetyltransferase family. EctA subfamily.</text>
</comment>
<dbReference type="InterPro" id="IPR016181">
    <property type="entry name" value="Acyl_CoA_acyltransferase"/>
</dbReference>